<sequence>MPHLPRSALVAVGGLALLTVLAVVAFLTGHEGLGGTVLTLLVAGVGLMVVEMRARTLRSVRRTERSVRSSAAAMEQAAQRTLDRTTAVERRVLVALEKQAVEHEDQLARLSREAAEAARNASRTVGGSVAAVRQELDRAQRHL</sequence>
<keyword evidence="4" id="KW-1185">Reference proteome</keyword>
<organism evidence="3 4">
    <name type="scientific">Georgenia halotolerans</name>
    <dbReference type="NCBI Taxonomy" id="3028317"/>
    <lineage>
        <taxon>Bacteria</taxon>
        <taxon>Bacillati</taxon>
        <taxon>Actinomycetota</taxon>
        <taxon>Actinomycetes</taxon>
        <taxon>Micrococcales</taxon>
        <taxon>Bogoriellaceae</taxon>
        <taxon>Georgenia</taxon>
    </lineage>
</organism>
<evidence type="ECO:0000313" key="3">
    <source>
        <dbReference type="EMBL" id="MDD9206569.1"/>
    </source>
</evidence>
<feature type="transmembrane region" description="Helical" evidence="2">
    <location>
        <begin position="32"/>
        <end position="52"/>
    </location>
</feature>
<evidence type="ECO:0000256" key="2">
    <source>
        <dbReference type="SAM" id="Phobius"/>
    </source>
</evidence>
<proteinExistence type="predicted"/>
<dbReference type="EMBL" id="JARACI010000922">
    <property type="protein sequence ID" value="MDD9206569.1"/>
    <property type="molecule type" value="Genomic_DNA"/>
</dbReference>
<keyword evidence="1" id="KW-0175">Coiled coil</keyword>
<evidence type="ECO:0000313" key="4">
    <source>
        <dbReference type="Proteomes" id="UP001165561"/>
    </source>
</evidence>
<feature type="coiled-coil region" evidence="1">
    <location>
        <begin position="93"/>
        <end position="120"/>
    </location>
</feature>
<accession>A0ABT5TWX2</accession>
<keyword evidence="2" id="KW-1133">Transmembrane helix</keyword>
<comment type="caution">
    <text evidence="3">The sequence shown here is derived from an EMBL/GenBank/DDBJ whole genome shotgun (WGS) entry which is preliminary data.</text>
</comment>
<name>A0ABT5TWX2_9MICO</name>
<dbReference type="Proteomes" id="UP001165561">
    <property type="component" value="Unassembled WGS sequence"/>
</dbReference>
<keyword evidence="2" id="KW-0812">Transmembrane</keyword>
<feature type="non-terminal residue" evidence="3">
    <location>
        <position position="143"/>
    </location>
</feature>
<evidence type="ECO:0000256" key="1">
    <source>
        <dbReference type="SAM" id="Coils"/>
    </source>
</evidence>
<reference evidence="3" key="1">
    <citation type="submission" date="2023-02" db="EMBL/GenBank/DDBJ databases">
        <title>Georgenia sp.10Sc9-8, isolated from a soil sample collected from the Taklamakan desert.</title>
        <authorList>
            <person name="Liu S."/>
        </authorList>
    </citation>
    <scope>NUCLEOTIDE SEQUENCE</scope>
    <source>
        <strain evidence="3">10Sc9-8</strain>
    </source>
</reference>
<keyword evidence="2" id="KW-0472">Membrane</keyword>
<protein>
    <submittedName>
        <fullName evidence="3">Uncharacterized protein</fullName>
    </submittedName>
</protein>
<gene>
    <name evidence="3" type="ORF">PU560_08840</name>
</gene>